<reference evidence="1 2" key="1">
    <citation type="submission" date="2021-06" db="EMBL/GenBank/DDBJ databases">
        <title>Caerostris extrusa draft genome.</title>
        <authorList>
            <person name="Kono N."/>
            <person name="Arakawa K."/>
        </authorList>
    </citation>
    <scope>NUCLEOTIDE SEQUENCE [LARGE SCALE GENOMIC DNA]</scope>
</reference>
<keyword evidence="2" id="KW-1185">Reference proteome</keyword>
<evidence type="ECO:0000313" key="2">
    <source>
        <dbReference type="Proteomes" id="UP001054945"/>
    </source>
</evidence>
<sequence length="119" mass="12927">MTVMVRLRLPVGGGRKSRDSAESNLLQGSIQKVRSDFRICQDIWISVTRAPPSHQLVEEGTTLPLLGDLITIIRYQNSACKGISGDEGICLSDANDCERRKGTNIGTCARGLSTCCLCE</sequence>
<proteinExistence type="predicted"/>
<dbReference type="Proteomes" id="UP001054945">
    <property type="component" value="Unassembled WGS sequence"/>
</dbReference>
<dbReference type="AlphaFoldDB" id="A0AAV4XWP5"/>
<dbReference type="EMBL" id="BPLR01001063">
    <property type="protein sequence ID" value="GIY99565.1"/>
    <property type="molecule type" value="Genomic_DNA"/>
</dbReference>
<organism evidence="1 2">
    <name type="scientific">Caerostris extrusa</name>
    <name type="common">Bark spider</name>
    <name type="synonym">Caerostris bankana</name>
    <dbReference type="NCBI Taxonomy" id="172846"/>
    <lineage>
        <taxon>Eukaryota</taxon>
        <taxon>Metazoa</taxon>
        <taxon>Ecdysozoa</taxon>
        <taxon>Arthropoda</taxon>
        <taxon>Chelicerata</taxon>
        <taxon>Arachnida</taxon>
        <taxon>Araneae</taxon>
        <taxon>Araneomorphae</taxon>
        <taxon>Entelegynae</taxon>
        <taxon>Araneoidea</taxon>
        <taxon>Araneidae</taxon>
        <taxon>Caerostris</taxon>
    </lineage>
</organism>
<comment type="caution">
    <text evidence="1">The sequence shown here is derived from an EMBL/GenBank/DDBJ whole genome shotgun (WGS) entry which is preliminary data.</text>
</comment>
<protein>
    <submittedName>
        <fullName evidence="1">CUB domain-containing protein</fullName>
    </submittedName>
</protein>
<accession>A0AAV4XWP5</accession>
<evidence type="ECO:0000313" key="1">
    <source>
        <dbReference type="EMBL" id="GIY99565.1"/>
    </source>
</evidence>
<name>A0AAV4XWP5_CAEEX</name>
<gene>
    <name evidence="1" type="primary">X975_25334</name>
    <name evidence="1" type="ORF">CEXT_319631</name>
</gene>